<comment type="caution">
    <text evidence="1">The sequence shown here is derived from an EMBL/GenBank/DDBJ whole genome shotgun (WGS) entry which is preliminary data.</text>
</comment>
<protein>
    <submittedName>
        <fullName evidence="1">Uncharacterized protein</fullName>
    </submittedName>
</protein>
<dbReference type="AlphaFoldDB" id="A0A2S7EWP6"/>
<proteinExistence type="predicted"/>
<dbReference type="EMBL" id="MDEG01000008">
    <property type="protein sequence ID" value="PPU97564.1"/>
    <property type="molecule type" value="Genomic_DNA"/>
</dbReference>
<keyword evidence="2" id="KW-1185">Reference proteome</keyword>
<dbReference type="OrthoDB" id="6009159at2"/>
<dbReference type="Proteomes" id="UP000238261">
    <property type="component" value="Unassembled WGS sequence"/>
</dbReference>
<reference evidence="2" key="1">
    <citation type="submission" date="2016-08" db="EMBL/GenBank/DDBJ databases">
        <authorList>
            <person name="Merda D."/>
            <person name="Briand M."/>
            <person name="Taghouti G."/>
            <person name="Carrere S."/>
            <person name="Gouzy J."/>
            <person name="Portier P."/>
            <person name="Jacques M.-A."/>
            <person name="Fischer-Le Saux M."/>
        </authorList>
    </citation>
    <scope>NUCLEOTIDE SEQUENCE [LARGE SCALE GENOMIC DNA]</scope>
    <source>
        <strain evidence="2">CFBP1156</strain>
    </source>
</reference>
<sequence>MAAFFFLYGNTVLAQESKLSDFNASELDQRLIDQQIAPIHSRAELQQYVQTLPSDSPLRRLTQGARTRFLDSLVFSSSGLASYSYEDIALELTAYEAYKLLMLFGQQATVRSIPGIKQPDEISKTVMSVTRMRSDRSAGYKSTWLPGDDSYPVDYPDHACQSRATCVESLGKICIGSNC</sequence>
<name>A0A2S7EWP6_9XANT</name>
<evidence type="ECO:0000313" key="2">
    <source>
        <dbReference type="Proteomes" id="UP000238261"/>
    </source>
</evidence>
<accession>A0A2S7EWP6</accession>
<gene>
    <name evidence="1" type="ORF">XhyaCFBP1156_11020</name>
</gene>
<evidence type="ECO:0000313" key="1">
    <source>
        <dbReference type="EMBL" id="PPU97564.1"/>
    </source>
</evidence>
<organism evidence="1 2">
    <name type="scientific">Xanthomonas hyacinthi</name>
    <dbReference type="NCBI Taxonomy" id="56455"/>
    <lineage>
        <taxon>Bacteria</taxon>
        <taxon>Pseudomonadati</taxon>
        <taxon>Pseudomonadota</taxon>
        <taxon>Gammaproteobacteria</taxon>
        <taxon>Lysobacterales</taxon>
        <taxon>Lysobacteraceae</taxon>
        <taxon>Xanthomonas</taxon>
    </lineage>
</organism>